<protein>
    <recommendedName>
        <fullName evidence="13">Helicase ATP-binding domain-containing protein</fullName>
    </recommendedName>
</protein>
<dbReference type="GO" id="GO:0005783">
    <property type="term" value="C:endoplasmic reticulum"/>
    <property type="evidence" value="ECO:0007669"/>
    <property type="project" value="UniProtKB-SubCell"/>
</dbReference>
<dbReference type="PROSITE" id="PS51192">
    <property type="entry name" value="HELICASE_ATP_BIND_1"/>
    <property type="match status" value="1"/>
</dbReference>
<dbReference type="GO" id="GO:0007399">
    <property type="term" value="P:nervous system development"/>
    <property type="evidence" value="ECO:0007669"/>
    <property type="project" value="UniProtKB-ARBA"/>
</dbReference>
<evidence type="ECO:0000256" key="2">
    <source>
        <dbReference type="ARBA" id="ARBA00004240"/>
    </source>
</evidence>
<keyword evidence="5" id="KW-0547">Nucleotide-binding</keyword>
<dbReference type="InterPro" id="IPR027417">
    <property type="entry name" value="P-loop_NTPase"/>
</dbReference>
<dbReference type="GO" id="GO:0043138">
    <property type="term" value="F:3'-5' DNA helicase activity"/>
    <property type="evidence" value="ECO:0007669"/>
    <property type="project" value="TreeGrafter"/>
</dbReference>
<keyword evidence="4" id="KW-0677">Repeat</keyword>
<organism evidence="14 15">
    <name type="scientific">Oncorhynchus mykiss</name>
    <name type="common">Rainbow trout</name>
    <name type="synonym">Salmo gairdneri</name>
    <dbReference type="NCBI Taxonomy" id="8022"/>
    <lineage>
        <taxon>Eukaryota</taxon>
        <taxon>Metazoa</taxon>
        <taxon>Chordata</taxon>
        <taxon>Craniata</taxon>
        <taxon>Vertebrata</taxon>
        <taxon>Euteleostomi</taxon>
        <taxon>Actinopterygii</taxon>
        <taxon>Neopterygii</taxon>
        <taxon>Teleostei</taxon>
        <taxon>Protacanthopterygii</taxon>
        <taxon>Salmoniformes</taxon>
        <taxon>Salmonidae</taxon>
        <taxon>Salmoninae</taxon>
        <taxon>Oncorhynchus</taxon>
    </lineage>
</organism>
<dbReference type="InterPro" id="IPR011545">
    <property type="entry name" value="DEAD/DEAH_box_helicase_dom"/>
</dbReference>
<dbReference type="SUPFAM" id="SSF81296">
    <property type="entry name" value="E set domains"/>
    <property type="match status" value="1"/>
</dbReference>
<evidence type="ECO:0000256" key="8">
    <source>
        <dbReference type="ARBA" id="ARBA00022824"/>
    </source>
</evidence>
<evidence type="ECO:0000313" key="14">
    <source>
        <dbReference type="EMBL" id="CDQ78833.1"/>
    </source>
</evidence>
<evidence type="ECO:0000256" key="7">
    <source>
        <dbReference type="ARBA" id="ARBA00022806"/>
    </source>
</evidence>
<dbReference type="GO" id="GO:0016787">
    <property type="term" value="F:hydrolase activity"/>
    <property type="evidence" value="ECO:0007669"/>
    <property type="project" value="UniProtKB-KW"/>
</dbReference>
<keyword evidence="8" id="KW-0256">Endoplasmic reticulum</keyword>
<evidence type="ECO:0000256" key="5">
    <source>
        <dbReference type="ARBA" id="ARBA00022741"/>
    </source>
</evidence>
<dbReference type="FunFam" id="2.60.40.150:FF:000113">
    <property type="entry name" value="activating signal cointegrator 1 complex subunit 3"/>
    <property type="match status" value="1"/>
</dbReference>
<evidence type="ECO:0000256" key="12">
    <source>
        <dbReference type="ARBA" id="ARBA00023186"/>
    </source>
</evidence>
<dbReference type="Pfam" id="PF02889">
    <property type="entry name" value="Sec63"/>
    <property type="match status" value="2"/>
</dbReference>
<feature type="non-terminal residue" evidence="14">
    <location>
        <position position="1"/>
    </location>
</feature>
<dbReference type="FunFam" id="3.40.50.300:FF:000198">
    <property type="entry name" value="Activating signal cointegrator 1 complex subunit"/>
    <property type="match status" value="1"/>
</dbReference>
<evidence type="ECO:0000256" key="11">
    <source>
        <dbReference type="ARBA" id="ARBA00023136"/>
    </source>
</evidence>
<dbReference type="FunFam" id="1.10.10.10:FF:000012">
    <property type="entry name" value="U5 small nuclear ribonucleoprotein helicase"/>
    <property type="match status" value="1"/>
</dbReference>
<evidence type="ECO:0000256" key="9">
    <source>
        <dbReference type="ARBA" id="ARBA00022840"/>
    </source>
</evidence>
<dbReference type="PaxDb" id="8022-A0A060XGW7"/>
<reference evidence="14" key="2">
    <citation type="submission" date="2014-03" db="EMBL/GenBank/DDBJ databases">
        <authorList>
            <person name="Genoscope - CEA"/>
        </authorList>
    </citation>
    <scope>NUCLEOTIDE SEQUENCE</scope>
</reference>
<dbReference type="Pfam" id="PF23445">
    <property type="entry name" value="WHD_SNRNP200"/>
    <property type="match status" value="1"/>
</dbReference>
<dbReference type="GO" id="GO:0005634">
    <property type="term" value="C:nucleus"/>
    <property type="evidence" value="ECO:0007669"/>
    <property type="project" value="TreeGrafter"/>
</dbReference>
<dbReference type="Gene3D" id="2.60.40.150">
    <property type="entry name" value="C2 domain"/>
    <property type="match status" value="2"/>
</dbReference>
<dbReference type="InterPro" id="IPR014756">
    <property type="entry name" value="Ig_E-set"/>
</dbReference>
<dbReference type="CDD" id="cd18022">
    <property type="entry name" value="DEXHc_ASCC3_2"/>
    <property type="match status" value="1"/>
</dbReference>
<dbReference type="SUPFAM" id="SSF158702">
    <property type="entry name" value="Sec63 N-terminal domain-like"/>
    <property type="match status" value="1"/>
</dbReference>
<dbReference type="Gene3D" id="1.10.10.10">
    <property type="entry name" value="Winged helix-like DNA-binding domain superfamily/Winged helix DNA-binding domain"/>
    <property type="match status" value="1"/>
</dbReference>
<keyword evidence="3" id="KW-0812">Transmembrane</keyword>
<evidence type="ECO:0000256" key="3">
    <source>
        <dbReference type="ARBA" id="ARBA00022692"/>
    </source>
</evidence>
<evidence type="ECO:0000256" key="4">
    <source>
        <dbReference type="ARBA" id="ARBA00022737"/>
    </source>
</evidence>
<evidence type="ECO:0000259" key="13">
    <source>
        <dbReference type="PROSITE" id="PS51192"/>
    </source>
</evidence>
<dbReference type="PANTHER" id="PTHR24075">
    <property type="entry name" value="SEC63 DOMAIN-CONTAINING"/>
    <property type="match status" value="1"/>
</dbReference>
<dbReference type="InterPro" id="IPR004179">
    <property type="entry name" value="Sec63-dom"/>
</dbReference>
<dbReference type="InterPro" id="IPR035892">
    <property type="entry name" value="C2_domain_sf"/>
</dbReference>
<dbReference type="Gene3D" id="3.40.50.300">
    <property type="entry name" value="P-loop containing nucleotide triphosphate hydrolases"/>
    <property type="match status" value="3"/>
</dbReference>
<dbReference type="PANTHER" id="PTHR24075:SF6">
    <property type="entry name" value="ACTIVATING SIGNAL COINTEGRATOR 1 COMPLEX SUBUNIT 3"/>
    <property type="match status" value="1"/>
</dbReference>
<feature type="domain" description="Helicase ATP-binding" evidence="13">
    <location>
        <begin position="125"/>
        <end position="300"/>
    </location>
</feature>
<dbReference type="EMBL" id="FR905378">
    <property type="protein sequence ID" value="CDQ78833.1"/>
    <property type="molecule type" value="Genomic_DNA"/>
</dbReference>
<keyword evidence="9" id="KW-0067">ATP-binding</keyword>
<sequence>CHGSVGEPWWLWVEDPINDHIYHSEYLLLQKKQVVSGEPQQVVFTIPIFEPMPSQYYIRAVSDRWLGSEAVCIINFQHLILPERHPPHTELLDLQPLPITALGNLEYESLYKFTHFNPIQTQIFHTLYHTDTNVLLGAPTGSGKTIAAELAMFRVFNQYPTSKVVYIAPLKALVRERIEDWKIRIEEKLGKKVVELTGDVTPDMRAIAAADLIVTTPEKWDGVSRSWQNRSYVQKVAILIIDEIHLLGEDRGPVLEVIVSRTNFISSHTNKTVRVVGLSTALANARDLADWLGIGQVGLFNFRPSVRPVPLEVHIQGFPGQHYCPRMASMNKPVFQAIRSHSPAKPVLIFVSSRRQTRLTALDLIAFLATEDDPKQWLHQDETQMTDIIATVRESNLKLTLAFARQEDCGGTVCQLQDPGGTLTGSGIYVLNRCRYIYLFHLDCGYCSCVVVSPDVLQMMGRAGRPQYDDQGKAVILVHDIKKDFYKKFLYEPFPVESSLLGVLSDHLNAEIAAGTITSKQDAMDYITWTYFFRRLVMNPSYYSLDDISHETINKYLSNLVERSLRDLECSYCMEIGEDDCTIEALTYGRISSYYYLKHQTVRMFKERLRAELPIQDILSVLTDAEEYAELPVRHNEDQLNSELAQRLPLQVNPHSYDSAHTKTHLLLQAHFSRAQLPCSDYGTDTKTVLDNAIRICQAMLDVAANEGWLVTALSICNLVQMIVQGRWLNDSSILTLPTIEQQHLYLFSRWSSKGGKGGARGFHGPIEGLPELIATCEGRENTFAAIVGEELQPHQISQAWSFLSHLPVVEVRLSVKGWWEGCGEQTERPLPAAGGKLRDDRSWLEVHADQEYVLQVSLQRINTGQQKRKHDTKAQAPRFPKSKDEGWFLVLGEVERRELLAVKRIGYCRHRSTVSLAFYTPVKTGKCIYTLYLMSDSYLGLDQQYDLHLNVTPACIAAQVNSEVTEAMGGMSVK</sequence>
<dbReference type="InterPro" id="IPR014001">
    <property type="entry name" value="Helicase_ATP-bd"/>
</dbReference>
<dbReference type="SUPFAM" id="SSF52540">
    <property type="entry name" value="P-loop containing nucleoside triphosphate hydrolases"/>
    <property type="match status" value="2"/>
</dbReference>
<dbReference type="GO" id="GO:0005524">
    <property type="term" value="F:ATP binding"/>
    <property type="evidence" value="ECO:0007669"/>
    <property type="project" value="UniProtKB-KW"/>
</dbReference>
<dbReference type="SMART" id="SM00973">
    <property type="entry name" value="Sec63"/>
    <property type="match status" value="1"/>
</dbReference>
<proteinExistence type="predicted"/>
<evidence type="ECO:0000256" key="10">
    <source>
        <dbReference type="ARBA" id="ARBA00022989"/>
    </source>
</evidence>
<evidence type="ECO:0000313" key="15">
    <source>
        <dbReference type="Proteomes" id="UP000193380"/>
    </source>
</evidence>
<dbReference type="GO" id="GO:0016020">
    <property type="term" value="C:membrane"/>
    <property type="evidence" value="ECO:0007669"/>
    <property type="project" value="UniProtKB-SubCell"/>
</dbReference>
<dbReference type="InterPro" id="IPR057842">
    <property type="entry name" value="WH_MER3"/>
</dbReference>
<dbReference type="Proteomes" id="UP000193380">
    <property type="component" value="Unassembled WGS sequence"/>
</dbReference>
<dbReference type="Pfam" id="PF00270">
    <property type="entry name" value="DEAD"/>
    <property type="match status" value="1"/>
</dbReference>
<keyword evidence="12" id="KW-0143">Chaperone</keyword>
<name>A0A060XGW7_ONCMY</name>
<evidence type="ECO:0000256" key="6">
    <source>
        <dbReference type="ARBA" id="ARBA00022801"/>
    </source>
</evidence>
<dbReference type="FunFam" id="1.10.3380.10:FF:000002">
    <property type="entry name" value="Activating signal cointegrator 1 complex subunit 3"/>
    <property type="match status" value="1"/>
</dbReference>
<accession>A0A060XGW7</accession>
<dbReference type="AlphaFoldDB" id="A0A060XGW7"/>
<dbReference type="GO" id="GO:0003723">
    <property type="term" value="F:RNA binding"/>
    <property type="evidence" value="ECO:0007669"/>
    <property type="project" value="TreeGrafter"/>
</dbReference>
<dbReference type="Gene3D" id="1.10.3380.10">
    <property type="entry name" value="Sec63 N-terminal domain-like domain"/>
    <property type="match status" value="1"/>
</dbReference>
<keyword evidence="11" id="KW-0472">Membrane</keyword>
<keyword evidence="10" id="KW-1133">Transmembrane helix</keyword>
<gene>
    <name evidence="14" type="ORF">GSONMT00024760001</name>
</gene>
<reference evidence="14" key="1">
    <citation type="journal article" date="2014" name="Nat. Commun.">
        <title>The rainbow trout genome provides novel insights into evolution after whole-genome duplication in vertebrates.</title>
        <authorList>
            <person name="Berthelot C."/>
            <person name="Brunet F."/>
            <person name="Chalopin D."/>
            <person name="Juanchich A."/>
            <person name="Bernard M."/>
            <person name="Noel B."/>
            <person name="Bento P."/>
            <person name="Da Silva C."/>
            <person name="Labadie K."/>
            <person name="Alberti A."/>
            <person name="Aury J.M."/>
            <person name="Louis A."/>
            <person name="Dehais P."/>
            <person name="Bardou P."/>
            <person name="Montfort J."/>
            <person name="Klopp C."/>
            <person name="Cabau C."/>
            <person name="Gaspin C."/>
            <person name="Thorgaard G.H."/>
            <person name="Boussaha M."/>
            <person name="Quillet E."/>
            <person name="Guyomard R."/>
            <person name="Galiana D."/>
            <person name="Bobe J."/>
            <person name="Volff J.N."/>
            <person name="Genet C."/>
            <person name="Wincker P."/>
            <person name="Jaillon O."/>
            <person name="Roest Crollius H."/>
            <person name="Guiguen Y."/>
        </authorList>
    </citation>
    <scope>NUCLEOTIDE SEQUENCE [LARGE SCALE GENOMIC DNA]</scope>
</reference>
<dbReference type="SMART" id="SM00487">
    <property type="entry name" value="DEXDc"/>
    <property type="match status" value="1"/>
</dbReference>
<dbReference type="STRING" id="8022.A0A060XGW7"/>
<keyword evidence="7" id="KW-0347">Helicase</keyword>
<comment type="subcellular location">
    <subcellularLocation>
        <location evidence="2">Endoplasmic reticulum</location>
    </subcellularLocation>
    <subcellularLocation>
        <location evidence="1">Membrane</location>
        <topology evidence="1">Multi-pass membrane protein</topology>
    </subcellularLocation>
</comment>
<keyword evidence="6" id="KW-0378">Hydrolase</keyword>
<dbReference type="InterPro" id="IPR036388">
    <property type="entry name" value="WH-like_DNA-bd_sf"/>
</dbReference>
<evidence type="ECO:0000256" key="1">
    <source>
        <dbReference type="ARBA" id="ARBA00004141"/>
    </source>
</evidence>